<dbReference type="PROSITE" id="PS51257">
    <property type="entry name" value="PROKAR_LIPOPROTEIN"/>
    <property type="match status" value="1"/>
</dbReference>
<evidence type="ECO:0000313" key="5">
    <source>
        <dbReference type="Proteomes" id="UP000298200"/>
    </source>
</evidence>
<comment type="caution">
    <text evidence="4">The sequence shown here is derived from an EMBL/GenBank/DDBJ whole genome shotgun (WGS) entry which is preliminary data.</text>
</comment>
<name>A0ABY2M5S0_9LEPT</name>
<evidence type="ECO:0000313" key="4">
    <source>
        <dbReference type="EMBL" id="TGL24427.1"/>
    </source>
</evidence>
<evidence type="ECO:0000256" key="1">
    <source>
        <dbReference type="SAM" id="MobiDB-lite"/>
    </source>
</evidence>
<dbReference type="Proteomes" id="UP000298200">
    <property type="component" value="Unassembled WGS sequence"/>
</dbReference>
<feature type="domain" description="DUF4349" evidence="3">
    <location>
        <begin position="90"/>
        <end position="279"/>
    </location>
</feature>
<keyword evidence="5" id="KW-1185">Reference proteome</keyword>
<dbReference type="InterPro" id="IPR025645">
    <property type="entry name" value="DUF4349"/>
</dbReference>
<dbReference type="RefSeq" id="WP_135633834.1">
    <property type="nucleotide sequence ID" value="NZ_RQFU01000005.1"/>
</dbReference>
<keyword evidence="2" id="KW-0472">Membrane</keyword>
<evidence type="ECO:0000256" key="2">
    <source>
        <dbReference type="SAM" id="Phobius"/>
    </source>
</evidence>
<feature type="transmembrane region" description="Helical" evidence="2">
    <location>
        <begin position="260"/>
        <end position="279"/>
    </location>
</feature>
<keyword evidence="2" id="KW-1133">Transmembrane helix</keyword>
<feature type="region of interest" description="Disordered" evidence="1">
    <location>
        <begin position="24"/>
        <end position="49"/>
    </location>
</feature>
<reference evidence="5" key="1">
    <citation type="journal article" date="2019" name="PLoS Negl. Trop. Dis.">
        <title>Revisiting the worldwide diversity of Leptospira species in the environment.</title>
        <authorList>
            <person name="Vincent A.T."/>
            <person name="Schiettekatte O."/>
            <person name="Bourhy P."/>
            <person name="Veyrier F.J."/>
            <person name="Picardeau M."/>
        </authorList>
    </citation>
    <scope>NUCLEOTIDE SEQUENCE [LARGE SCALE GENOMIC DNA]</scope>
    <source>
        <strain evidence="5">201800272</strain>
    </source>
</reference>
<sequence length="293" mass="33731">MKQFKILLVFTIVILFASCGKGSHEETESYTSEDRKMSPSSYEKKDMPSAEAVEERAEPILQSKDNSIGPVFLPIQNNQERLLEFQIDLGYQTLDLIKTRKDLLSFITKYGFIESSSAVNSDSPYMNVKIRIKAEKLYEALLELDTYGTLLNENISTIDHTEGMVWEKIKTTREKIRVKRRTIANNQTTSNSKNWESIEEAISSSEDGLDQSELQIWKINDRVKWATLNLSFSVPTPSDKIIVPEYRNALVGITNLFLEFTYLLVWMIPVFLLVGLLYVPSKKLVQWVRQKKI</sequence>
<keyword evidence="2" id="KW-0812">Transmembrane</keyword>
<dbReference type="EMBL" id="RQFU01000005">
    <property type="protein sequence ID" value="TGL24427.1"/>
    <property type="molecule type" value="Genomic_DNA"/>
</dbReference>
<proteinExistence type="predicted"/>
<protein>
    <submittedName>
        <fullName evidence="4">DUF4349 domain-containing protein</fullName>
    </submittedName>
</protein>
<accession>A0ABY2M5S0</accession>
<dbReference type="Pfam" id="PF14257">
    <property type="entry name" value="DUF4349"/>
    <property type="match status" value="1"/>
</dbReference>
<gene>
    <name evidence="4" type="ORF">EHQ46_04745</name>
</gene>
<evidence type="ECO:0000259" key="3">
    <source>
        <dbReference type="Pfam" id="PF14257"/>
    </source>
</evidence>
<organism evidence="4 5">
    <name type="scientific">Leptospira yanagawae</name>
    <dbReference type="NCBI Taxonomy" id="293069"/>
    <lineage>
        <taxon>Bacteria</taxon>
        <taxon>Pseudomonadati</taxon>
        <taxon>Spirochaetota</taxon>
        <taxon>Spirochaetia</taxon>
        <taxon>Leptospirales</taxon>
        <taxon>Leptospiraceae</taxon>
        <taxon>Leptospira</taxon>
    </lineage>
</organism>